<comment type="similarity">
    <text evidence="1">Belongs to the ROK (NagC/XylR) family.</text>
</comment>
<dbReference type="Gene3D" id="3.30.420.40">
    <property type="match status" value="2"/>
</dbReference>
<dbReference type="SUPFAM" id="SSF46785">
    <property type="entry name" value="Winged helix' DNA-binding domain"/>
    <property type="match status" value="1"/>
</dbReference>
<dbReference type="GO" id="GO:0016301">
    <property type="term" value="F:kinase activity"/>
    <property type="evidence" value="ECO:0007669"/>
    <property type="project" value="UniProtKB-KW"/>
</dbReference>
<evidence type="ECO:0000313" key="4">
    <source>
        <dbReference type="Proteomes" id="UP000245959"/>
    </source>
</evidence>
<reference evidence="2 5" key="2">
    <citation type="submission" date="2020-04" db="EMBL/GenBank/DDBJ databases">
        <authorList>
            <person name="Hitch T.C.A."/>
            <person name="Wylensek D."/>
            <person name="Clavel T."/>
        </authorList>
    </citation>
    <scope>NUCLEOTIDE SEQUENCE [LARGE SCALE GENOMIC DNA]</scope>
    <source>
        <strain evidence="2 5">COR2-253-APC-1A</strain>
    </source>
</reference>
<sequence>MSLKDVVEKSRELRQNNKMLKLLELIWKNPGIARRDLGPLARLSRGAVTSNITQLIEEQYVVEGESDPENENRLGRGSIGLYVAPDFFYTIGILILSDFTAVLYDASGKAVKVYHEPFKMQKEGAYRQTLEALQRAIPQLMGEARTEVVALGIACTGIIDFDSGEVFSSSSFPGIGPFNLKNFIRELCGLDPFLINISHLNPIMEKLWGAAKNIDNFITVDDSCTAGFFLNGELFRGWQKHAGELGYMKVTETAEIANDGRGGVVALKALSHVLSDQLRSMIANGGRPKILEYMDSPDQEITTELLVQAIEGGDKYVEQKMAERYEVIGEAIVNTAYMLNPEAIFLEAWTARCPQCTLDIVERKMGSYGLSNWHLSTRIRSCKCTMKTAPRAVAYLAAEVVFRNSDSRRAEQETEVE</sequence>
<comment type="caution">
    <text evidence="3">The sequence shown here is derived from an EMBL/GenBank/DDBJ whole genome shotgun (WGS) entry which is preliminary data.</text>
</comment>
<dbReference type="AlphaFoldDB" id="A0A2U1ARF6"/>
<protein>
    <submittedName>
        <fullName evidence="3">Putative NBD/HSP70 family sugar kinase</fullName>
    </submittedName>
    <submittedName>
        <fullName evidence="2">ROK family transcriptional regulator</fullName>
    </submittedName>
</protein>
<evidence type="ECO:0000313" key="2">
    <source>
        <dbReference type="EMBL" id="NMD87388.1"/>
    </source>
</evidence>
<dbReference type="Proteomes" id="UP000576225">
    <property type="component" value="Unassembled WGS sequence"/>
</dbReference>
<proteinExistence type="inferred from homology"/>
<gene>
    <name evidence="3" type="ORF">C8D82_12341</name>
    <name evidence="2" type="ORF">HF882_12415</name>
</gene>
<dbReference type="Proteomes" id="UP000245959">
    <property type="component" value="Unassembled WGS sequence"/>
</dbReference>
<dbReference type="EMBL" id="JABAEW010000023">
    <property type="protein sequence ID" value="NMD87388.1"/>
    <property type="molecule type" value="Genomic_DNA"/>
</dbReference>
<dbReference type="PANTHER" id="PTHR18964:SF149">
    <property type="entry name" value="BIFUNCTIONAL UDP-N-ACETYLGLUCOSAMINE 2-EPIMERASE_N-ACETYLMANNOSAMINE KINASE"/>
    <property type="match status" value="1"/>
</dbReference>
<accession>A0A2U1ARF6</accession>
<dbReference type="EMBL" id="QEKH01000023">
    <property type="protein sequence ID" value="PVY38988.1"/>
    <property type="molecule type" value="Genomic_DNA"/>
</dbReference>
<name>A0A2U1ARF6_9BACT</name>
<dbReference type="SUPFAM" id="SSF53067">
    <property type="entry name" value="Actin-like ATPase domain"/>
    <property type="match status" value="1"/>
</dbReference>
<dbReference type="InterPro" id="IPR036388">
    <property type="entry name" value="WH-like_DNA-bd_sf"/>
</dbReference>
<dbReference type="GeneID" id="78296148"/>
<keyword evidence="3" id="KW-0808">Transferase</keyword>
<dbReference type="InterPro" id="IPR000600">
    <property type="entry name" value="ROK"/>
</dbReference>
<evidence type="ECO:0000256" key="1">
    <source>
        <dbReference type="ARBA" id="ARBA00006479"/>
    </source>
</evidence>
<dbReference type="Pfam" id="PF00480">
    <property type="entry name" value="ROK"/>
    <property type="match status" value="1"/>
</dbReference>
<dbReference type="Gene3D" id="1.10.10.10">
    <property type="entry name" value="Winged helix-like DNA-binding domain superfamily/Winged helix DNA-binding domain"/>
    <property type="match status" value="1"/>
</dbReference>
<keyword evidence="3" id="KW-0418">Kinase</keyword>
<dbReference type="InterPro" id="IPR036390">
    <property type="entry name" value="WH_DNA-bd_sf"/>
</dbReference>
<dbReference type="InterPro" id="IPR043129">
    <property type="entry name" value="ATPase_NBD"/>
</dbReference>
<evidence type="ECO:0000313" key="3">
    <source>
        <dbReference type="EMBL" id="PVY38988.1"/>
    </source>
</evidence>
<dbReference type="RefSeq" id="WP_165833084.1">
    <property type="nucleotide sequence ID" value="NZ_CAJKCJ010000024.1"/>
</dbReference>
<dbReference type="PANTHER" id="PTHR18964">
    <property type="entry name" value="ROK (REPRESSOR, ORF, KINASE) FAMILY"/>
    <property type="match status" value="1"/>
</dbReference>
<keyword evidence="4" id="KW-1185">Reference proteome</keyword>
<reference evidence="3 4" key="1">
    <citation type="submission" date="2018-04" db="EMBL/GenBank/DDBJ databases">
        <title>Genomic Encyclopedia of Type Strains, Phase IV (KMG-IV): sequencing the most valuable type-strain genomes for metagenomic binning, comparative biology and taxonomic classification.</title>
        <authorList>
            <person name="Goeker M."/>
        </authorList>
    </citation>
    <scope>NUCLEOTIDE SEQUENCE [LARGE SCALE GENOMIC DNA]</scope>
    <source>
        <strain evidence="3 4">DSM 14823</strain>
    </source>
</reference>
<evidence type="ECO:0000313" key="5">
    <source>
        <dbReference type="Proteomes" id="UP000576225"/>
    </source>
</evidence>
<organism evidence="3 4">
    <name type="scientific">Victivallis vadensis</name>
    <dbReference type="NCBI Taxonomy" id="172901"/>
    <lineage>
        <taxon>Bacteria</taxon>
        <taxon>Pseudomonadati</taxon>
        <taxon>Lentisphaerota</taxon>
        <taxon>Lentisphaeria</taxon>
        <taxon>Victivallales</taxon>
        <taxon>Victivallaceae</taxon>
        <taxon>Victivallis</taxon>
    </lineage>
</organism>